<feature type="compositionally biased region" description="Acidic residues" evidence="1">
    <location>
        <begin position="75"/>
        <end position="103"/>
    </location>
</feature>
<protein>
    <submittedName>
        <fullName evidence="2">Uncharacterized protein</fullName>
    </submittedName>
</protein>
<evidence type="ECO:0000256" key="1">
    <source>
        <dbReference type="SAM" id="MobiDB-lite"/>
    </source>
</evidence>
<feature type="region of interest" description="Disordered" evidence="1">
    <location>
        <begin position="73"/>
        <end position="107"/>
    </location>
</feature>
<dbReference type="PANTHER" id="PTHR31286:SF99">
    <property type="entry name" value="DUF4283 DOMAIN-CONTAINING PROTEIN"/>
    <property type="match status" value="1"/>
</dbReference>
<evidence type="ECO:0000313" key="3">
    <source>
        <dbReference type="Proteomes" id="UP000634136"/>
    </source>
</evidence>
<organism evidence="2 3">
    <name type="scientific">Senna tora</name>
    <dbReference type="NCBI Taxonomy" id="362788"/>
    <lineage>
        <taxon>Eukaryota</taxon>
        <taxon>Viridiplantae</taxon>
        <taxon>Streptophyta</taxon>
        <taxon>Embryophyta</taxon>
        <taxon>Tracheophyta</taxon>
        <taxon>Spermatophyta</taxon>
        <taxon>Magnoliopsida</taxon>
        <taxon>eudicotyledons</taxon>
        <taxon>Gunneridae</taxon>
        <taxon>Pentapetalae</taxon>
        <taxon>rosids</taxon>
        <taxon>fabids</taxon>
        <taxon>Fabales</taxon>
        <taxon>Fabaceae</taxon>
        <taxon>Caesalpinioideae</taxon>
        <taxon>Cassia clade</taxon>
        <taxon>Senna</taxon>
    </lineage>
</organism>
<reference evidence="2" key="1">
    <citation type="submission" date="2020-09" db="EMBL/GenBank/DDBJ databases">
        <title>Genome-Enabled Discovery of Anthraquinone Biosynthesis in Senna tora.</title>
        <authorList>
            <person name="Kang S.-H."/>
            <person name="Pandey R.P."/>
            <person name="Lee C.-M."/>
            <person name="Sim J.-S."/>
            <person name="Jeong J.-T."/>
            <person name="Choi B.-S."/>
            <person name="Jung M."/>
            <person name="Ginzburg D."/>
            <person name="Zhao K."/>
            <person name="Won S.Y."/>
            <person name="Oh T.-J."/>
            <person name="Yu Y."/>
            <person name="Kim N.-H."/>
            <person name="Lee O.R."/>
            <person name="Lee T.-H."/>
            <person name="Bashyal P."/>
            <person name="Kim T.-S."/>
            <person name="Lee W.-H."/>
            <person name="Kawkins C."/>
            <person name="Kim C.-K."/>
            <person name="Kim J.S."/>
            <person name="Ahn B.O."/>
            <person name="Rhee S.Y."/>
            <person name="Sohng J.K."/>
        </authorList>
    </citation>
    <scope>NUCLEOTIDE SEQUENCE</scope>
    <source>
        <tissue evidence="2">Leaf</tissue>
    </source>
</reference>
<dbReference type="Proteomes" id="UP000634136">
    <property type="component" value="Unassembled WGS sequence"/>
</dbReference>
<gene>
    <name evidence="2" type="ORF">G2W53_008122</name>
</gene>
<dbReference type="EMBL" id="JAAIUW010000003">
    <property type="protein sequence ID" value="KAF7839640.1"/>
    <property type="molecule type" value="Genomic_DNA"/>
</dbReference>
<keyword evidence="3" id="KW-1185">Reference proteome</keyword>
<proteinExistence type="predicted"/>
<accession>A0A835CGN2</accession>
<comment type="caution">
    <text evidence="2">The sequence shown here is derived from an EMBL/GenBank/DDBJ whole genome shotgun (WGS) entry which is preliminary data.</text>
</comment>
<dbReference type="InterPro" id="IPR040256">
    <property type="entry name" value="At4g02000-like"/>
</dbReference>
<evidence type="ECO:0000313" key="2">
    <source>
        <dbReference type="EMBL" id="KAF7839640.1"/>
    </source>
</evidence>
<feature type="region of interest" description="Disordered" evidence="1">
    <location>
        <begin position="1"/>
        <end position="44"/>
    </location>
</feature>
<name>A0A835CGN2_9FABA</name>
<dbReference type="AlphaFoldDB" id="A0A835CGN2"/>
<dbReference type="PANTHER" id="PTHR31286">
    <property type="entry name" value="GLYCINE-RICH CELL WALL STRUCTURAL PROTEIN 1.8-LIKE"/>
    <property type="match status" value="1"/>
</dbReference>
<sequence>MSTERESERLSTEESDQMERSNKKVKMIESGDGTNGGLANGFTAIKQGSGQNAVSQQGLVSFRDKLLKKTPTDGALDDVEFEDPSDESDESSGTEESDSDSDGDERVTCPELDVSQEEYDLWCRPWQLTLLVKLMGKTMGVNFIVGNLIGKKLKVDPATSIKTRGKFARICVEINLKRSLVLRVKIRGRTFEVEYEGLHLVCFHCGKSMQVSTSNTTRYVCFCGRKVLEMQ</sequence>
<dbReference type="OrthoDB" id="1096772at2759"/>
<feature type="compositionally biased region" description="Basic and acidic residues" evidence="1">
    <location>
        <begin position="1"/>
        <end position="29"/>
    </location>
</feature>